<dbReference type="AlphaFoldDB" id="A0A1H2UGA3"/>
<keyword evidence="3" id="KW-1185">Reference proteome</keyword>
<dbReference type="OrthoDB" id="5176305at2"/>
<name>A0A1H2UGA3_9PSEU</name>
<accession>A0A1H2UGA3</accession>
<dbReference type="SUPFAM" id="SSF54427">
    <property type="entry name" value="NTF2-like"/>
    <property type="match status" value="1"/>
</dbReference>
<dbReference type="EMBL" id="FNON01000001">
    <property type="protein sequence ID" value="SDW54564.1"/>
    <property type="molecule type" value="Genomic_DNA"/>
</dbReference>
<dbReference type="STRING" id="589385.SAMN05421504_101865"/>
<dbReference type="Proteomes" id="UP000199515">
    <property type="component" value="Unassembled WGS sequence"/>
</dbReference>
<evidence type="ECO:0000313" key="3">
    <source>
        <dbReference type="Proteomes" id="UP000199515"/>
    </source>
</evidence>
<reference evidence="2 3" key="1">
    <citation type="submission" date="2016-10" db="EMBL/GenBank/DDBJ databases">
        <authorList>
            <person name="de Groot N.N."/>
        </authorList>
    </citation>
    <scope>NUCLEOTIDE SEQUENCE [LARGE SCALE GENOMIC DNA]</scope>
    <source>
        <strain evidence="2 3">CPCC 202699</strain>
    </source>
</reference>
<dbReference type="Gene3D" id="3.10.450.50">
    <property type="match status" value="1"/>
</dbReference>
<dbReference type="Pfam" id="PF12680">
    <property type="entry name" value="SnoaL_2"/>
    <property type="match status" value="1"/>
</dbReference>
<proteinExistence type="predicted"/>
<evidence type="ECO:0000313" key="2">
    <source>
        <dbReference type="EMBL" id="SDW54564.1"/>
    </source>
</evidence>
<feature type="domain" description="SnoaL-like" evidence="1">
    <location>
        <begin position="17"/>
        <end position="122"/>
    </location>
</feature>
<sequence>MKGNIVETAEKTPLSVVNEFFDALLRNDIAAVRATLADDVVWHQPGDHPLAGSFRGADVALAAMAEFPGRSGGTFHVDHFDRMATNEMVAVTFHLTAQREGREPLDLHGVDLIRVVDGLIAEAWVFSNDVEAENAFWR</sequence>
<dbReference type="InterPro" id="IPR037401">
    <property type="entry name" value="SnoaL-like"/>
</dbReference>
<dbReference type="InterPro" id="IPR032710">
    <property type="entry name" value="NTF2-like_dom_sf"/>
</dbReference>
<evidence type="ECO:0000259" key="1">
    <source>
        <dbReference type="Pfam" id="PF12680"/>
    </source>
</evidence>
<protein>
    <recommendedName>
        <fullName evidence="1">SnoaL-like domain-containing protein</fullName>
    </recommendedName>
</protein>
<organism evidence="2 3">
    <name type="scientific">Amycolatopsis xylanica</name>
    <dbReference type="NCBI Taxonomy" id="589385"/>
    <lineage>
        <taxon>Bacteria</taxon>
        <taxon>Bacillati</taxon>
        <taxon>Actinomycetota</taxon>
        <taxon>Actinomycetes</taxon>
        <taxon>Pseudonocardiales</taxon>
        <taxon>Pseudonocardiaceae</taxon>
        <taxon>Amycolatopsis</taxon>
    </lineage>
</organism>
<gene>
    <name evidence="2" type="ORF">SAMN05421504_101865</name>
</gene>